<dbReference type="SMART" id="SM00267">
    <property type="entry name" value="GGDEF"/>
    <property type="match status" value="1"/>
</dbReference>
<dbReference type="NCBIfam" id="TIGR00254">
    <property type="entry name" value="GGDEF"/>
    <property type="match status" value="1"/>
</dbReference>
<sequence length="380" mass="43479">MGRKAKRVNFSRKSSHHYIRPQPVVSVDEEMTIPMYEKQVYDLQQLLEISRSLCSTLELDKLIESIFYIVMAQMRVNGVGLFIKPGIETEKLTLDTNFTGLEPDSSIKYEIAMDSEFYEQTSFFRIPFELKEMNSAVKKTEEFKMMSSLNPSIVVPLVLKNRVNGYLVLGERLAIGDEDAAYSDYEKEELFNIASLASVAVNNASLVEQSSTDMMTRLKLKYYFFNILTDKIDAAYLRNEHLSVLMFDIDFFKKFNDNYGHACGDYVLQEVARIISENIGPTDMAARYGGEEFTVMLPGSKKEEALEIAERIRSKIEENDFFYENQHMKVTISCGVSELSMTYNPVTSAKAFVDQADKALYVSKRNGRNRVTFADESVFN</sequence>
<dbReference type="EC" id="2.7.7.65" evidence="1"/>
<dbReference type="GO" id="GO:0005886">
    <property type="term" value="C:plasma membrane"/>
    <property type="evidence" value="ECO:0007669"/>
    <property type="project" value="TreeGrafter"/>
</dbReference>
<dbReference type="SUPFAM" id="SSF55073">
    <property type="entry name" value="Nucleotide cyclase"/>
    <property type="match status" value="1"/>
</dbReference>
<evidence type="ECO:0000313" key="4">
    <source>
        <dbReference type="EMBL" id="MBB5218772.1"/>
    </source>
</evidence>
<dbReference type="Gene3D" id="3.30.70.270">
    <property type="match status" value="1"/>
</dbReference>
<keyword evidence="5" id="KW-1185">Reference proteome</keyword>
<dbReference type="SUPFAM" id="SSF55781">
    <property type="entry name" value="GAF domain-like"/>
    <property type="match status" value="1"/>
</dbReference>
<dbReference type="Gene3D" id="3.30.450.40">
    <property type="match status" value="1"/>
</dbReference>
<evidence type="ECO:0000313" key="5">
    <source>
        <dbReference type="Proteomes" id="UP000578697"/>
    </source>
</evidence>
<dbReference type="CDD" id="cd01949">
    <property type="entry name" value="GGDEF"/>
    <property type="match status" value="1"/>
</dbReference>
<name>A0A840SHA5_9SPIR</name>
<dbReference type="FunFam" id="3.30.70.270:FF:000001">
    <property type="entry name" value="Diguanylate cyclase domain protein"/>
    <property type="match status" value="1"/>
</dbReference>
<dbReference type="Proteomes" id="UP000578697">
    <property type="component" value="Unassembled WGS sequence"/>
</dbReference>
<dbReference type="InterPro" id="IPR048092">
    <property type="entry name" value="Dguan_cyc_DgcA"/>
</dbReference>
<comment type="catalytic activity">
    <reaction evidence="2">
        <text>2 GTP = 3',3'-c-di-GMP + 2 diphosphate</text>
        <dbReference type="Rhea" id="RHEA:24898"/>
        <dbReference type="ChEBI" id="CHEBI:33019"/>
        <dbReference type="ChEBI" id="CHEBI:37565"/>
        <dbReference type="ChEBI" id="CHEBI:58805"/>
        <dbReference type="EC" id="2.7.7.65"/>
    </reaction>
</comment>
<organism evidence="4 5">
    <name type="scientific">Treponema rectale</name>
    <dbReference type="NCBI Taxonomy" id="744512"/>
    <lineage>
        <taxon>Bacteria</taxon>
        <taxon>Pseudomonadati</taxon>
        <taxon>Spirochaetota</taxon>
        <taxon>Spirochaetia</taxon>
        <taxon>Spirochaetales</taxon>
        <taxon>Treponemataceae</taxon>
        <taxon>Treponema</taxon>
    </lineage>
</organism>
<feature type="domain" description="GGDEF" evidence="3">
    <location>
        <begin position="240"/>
        <end position="376"/>
    </location>
</feature>
<dbReference type="PROSITE" id="PS50887">
    <property type="entry name" value="GGDEF"/>
    <property type="match status" value="1"/>
</dbReference>
<dbReference type="Pfam" id="PF00990">
    <property type="entry name" value="GGDEF"/>
    <property type="match status" value="1"/>
</dbReference>
<gene>
    <name evidence="4" type="ORF">HNP77_001141</name>
</gene>
<dbReference type="InterPro" id="IPR029787">
    <property type="entry name" value="Nucleotide_cyclase"/>
</dbReference>
<evidence type="ECO:0000256" key="1">
    <source>
        <dbReference type="ARBA" id="ARBA00012528"/>
    </source>
</evidence>
<dbReference type="EMBL" id="JACHFR010000002">
    <property type="protein sequence ID" value="MBB5218772.1"/>
    <property type="molecule type" value="Genomic_DNA"/>
</dbReference>
<dbReference type="InterPro" id="IPR050469">
    <property type="entry name" value="Diguanylate_Cyclase"/>
</dbReference>
<comment type="caution">
    <text evidence="4">The sequence shown here is derived from an EMBL/GenBank/DDBJ whole genome shotgun (WGS) entry which is preliminary data.</text>
</comment>
<dbReference type="InterPro" id="IPR043128">
    <property type="entry name" value="Rev_trsase/Diguanyl_cyclase"/>
</dbReference>
<reference evidence="4 5" key="1">
    <citation type="submission" date="2020-08" db="EMBL/GenBank/DDBJ databases">
        <title>Genomic Encyclopedia of Type Strains, Phase IV (KMG-IV): sequencing the most valuable type-strain genomes for metagenomic binning, comparative biology and taxonomic classification.</title>
        <authorList>
            <person name="Goeker M."/>
        </authorList>
    </citation>
    <scope>NUCLEOTIDE SEQUENCE [LARGE SCALE GENOMIC DNA]</scope>
    <source>
        <strain evidence="4 5">DSM 103679</strain>
    </source>
</reference>
<accession>A0A840SHA5</accession>
<dbReference type="AlphaFoldDB" id="A0A840SHA5"/>
<evidence type="ECO:0000256" key="2">
    <source>
        <dbReference type="ARBA" id="ARBA00034247"/>
    </source>
</evidence>
<dbReference type="NCBIfam" id="NF041606">
    <property type="entry name" value="dguan_cyc_DgcA"/>
    <property type="match status" value="1"/>
</dbReference>
<dbReference type="InterPro" id="IPR000160">
    <property type="entry name" value="GGDEF_dom"/>
</dbReference>
<dbReference type="InterPro" id="IPR029016">
    <property type="entry name" value="GAF-like_dom_sf"/>
</dbReference>
<dbReference type="PANTHER" id="PTHR45138:SF9">
    <property type="entry name" value="DIGUANYLATE CYCLASE DGCM-RELATED"/>
    <property type="match status" value="1"/>
</dbReference>
<protein>
    <recommendedName>
        <fullName evidence="1">diguanylate cyclase</fullName>
        <ecNumber evidence="1">2.7.7.65</ecNumber>
    </recommendedName>
</protein>
<proteinExistence type="predicted"/>
<dbReference type="GO" id="GO:0043709">
    <property type="term" value="P:cell adhesion involved in single-species biofilm formation"/>
    <property type="evidence" value="ECO:0007669"/>
    <property type="project" value="TreeGrafter"/>
</dbReference>
<dbReference type="PANTHER" id="PTHR45138">
    <property type="entry name" value="REGULATORY COMPONENTS OF SENSORY TRANSDUCTION SYSTEM"/>
    <property type="match status" value="1"/>
</dbReference>
<dbReference type="GO" id="GO:0052621">
    <property type="term" value="F:diguanylate cyclase activity"/>
    <property type="evidence" value="ECO:0007669"/>
    <property type="project" value="UniProtKB-EC"/>
</dbReference>
<dbReference type="GO" id="GO:1902201">
    <property type="term" value="P:negative regulation of bacterial-type flagellum-dependent cell motility"/>
    <property type="evidence" value="ECO:0007669"/>
    <property type="project" value="TreeGrafter"/>
</dbReference>
<dbReference type="RefSeq" id="WP_184652213.1">
    <property type="nucleotide sequence ID" value="NZ_JACHFR010000002.1"/>
</dbReference>
<evidence type="ECO:0000259" key="3">
    <source>
        <dbReference type="PROSITE" id="PS50887"/>
    </source>
</evidence>